<reference evidence="3" key="1">
    <citation type="journal article" date="2019" name="Int. J. Syst. Evol. Microbiol.">
        <title>The Global Catalogue of Microorganisms (GCM) 10K type strain sequencing project: providing services to taxonomists for standard genome sequencing and annotation.</title>
        <authorList>
            <consortium name="The Broad Institute Genomics Platform"/>
            <consortium name="The Broad Institute Genome Sequencing Center for Infectious Disease"/>
            <person name="Wu L."/>
            <person name="Ma J."/>
        </authorList>
    </citation>
    <scope>NUCLEOTIDE SEQUENCE [LARGE SCALE GENOMIC DNA]</scope>
    <source>
        <strain evidence="3">CGMCC 1.15111</strain>
    </source>
</reference>
<evidence type="ECO:0000313" key="3">
    <source>
        <dbReference type="Proteomes" id="UP000658258"/>
    </source>
</evidence>
<protein>
    <recommendedName>
        <fullName evidence="1">Rhodanese domain-containing protein</fullName>
    </recommendedName>
</protein>
<comment type="caution">
    <text evidence="2">The sequence shown here is derived from an EMBL/GenBank/DDBJ whole genome shotgun (WGS) entry which is preliminary data.</text>
</comment>
<keyword evidence="3" id="KW-1185">Reference proteome</keyword>
<dbReference type="InterPro" id="IPR036873">
    <property type="entry name" value="Rhodanese-like_dom_sf"/>
</dbReference>
<organism evidence="2 3">
    <name type="scientific">Roseivirga thermotolerans</name>
    <dbReference type="NCBI Taxonomy" id="1758176"/>
    <lineage>
        <taxon>Bacteria</taxon>
        <taxon>Pseudomonadati</taxon>
        <taxon>Bacteroidota</taxon>
        <taxon>Cytophagia</taxon>
        <taxon>Cytophagales</taxon>
        <taxon>Roseivirgaceae</taxon>
        <taxon>Roseivirga</taxon>
    </lineage>
</organism>
<dbReference type="PANTHER" id="PTHR43031:SF1">
    <property type="entry name" value="PYRIDINE NUCLEOTIDE-DISULPHIDE OXIDOREDUCTASE"/>
    <property type="match status" value="1"/>
</dbReference>
<dbReference type="SMART" id="SM00450">
    <property type="entry name" value="RHOD"/>
    <property type="match status" value="1"/>
</dbReference>
<accession>A0ABQ3I3T2</accession>
<dbReference type="RefSeq" id="WP_189628387.1">
    <property type="nucleotide sequence ID" value="NZ_BNAG01000001.1"/>
</dbReference>
<dbReference type="CDD" id="cd00158">
    <property type="entry name" value="RHOD"/>
    <property type="match status" value="1"/>
</dbReference>
<dbReference type="InterPro" id="IPR050229">
    <property type="entry name" value="GlpE_sulfurtransferase"/>
</dbReference>
<dbReference type="InterPro" id="IPR001763">
    <property type="entry name" value="Rhodanese-like_dom"/>
</dbReference>
<dbReference type="Proteomes" id="UP000658258">
    <property type="component" value="Unassembled WGS sequence"/>
</dbReference>
<evidence type="ECO:0000259" key="1">
    <source>
        <dbReference type="PROSITE" id="PS50206"/>
    </source>
</evidence>
<dbReference type="Gene3D" id="3.40.250.10">
    <property type="entry name" value="Rhodanese-like domain"/>
    <property type="match status" value="1"/>
</dbReference>
<feature type="domain" description="Rhodanese" evidence="1">
    <location>
        <begin position="18"/>
        <end position="102"/>
    </location>
</feature>
<name>A0ABQ3I3T2_9BACT</name>
<dbReference type="Pfam" id="PF00581">
    <property type="entry name" value="Rhodanese"/>
    <property type="match status" value="1"/>
</dbReference>
<proteinExistence type="predicted"/>
<dbReference type="PROSITE" id="PS50206">
    <property type="entry name" value="RHODANESE_3"/>
    <property type="match status" value="1"/>
</dbReference>
<dbReference type="EMBL" id="BNAG01000001">
    <property type="protein sequence ID" value="GHE51924.1"/>
    <property type="molecule type" value="Genomic_DNA"/>
</dbReference>
<dbReference type="SUPFAM" id="SSF52821">
    <property type="entry name" value="Rhodanese/Cell cycle control phosphatase"/>
    <property type="match status" value="1"/>
</dbReference>
<sequence length="129" mass="14396">MTKKVQRIKAKEATQIIAHQTPTILDARTEEEFALSHIEGALRFEESLLDSLPKNHPVLVYCTIGVRSNRVARQLRNAGFSLVYDMKDGILGWANSELPVVNSAGLPSDSIHTYNKSFSLLLRKGKAVY</sequence>
<evidence type="ECO:0000313" key="2">
    <source>
        <dbReference type="EMBL" id="GHE51924.1"/>
    </source>
</evidence>
<dbReference type="PANTHER" id="PTHR43031">
    <property type="entry name" value="FAD-DEPENDENT OXIDOREDUCTASE"/>
    <property type="match status" value="1"/>
</dbReference>
<gene>
    <name evidence="2" type="ORF">GCM10011340_02690</name>
</gene>